<dbReference type="Proteomes" id="UP000219669">
    <property type="component" value="Unassembled WGS sequence"/>
</dbReference>
<evidence type="ECO:0000313" key="2">
    <source>
        <dbReference type="Proteomes" id="UP000219669"/>
    </source>
</evidence>
<sequence length="114" mass="13116">MKKYLAYGVVLLGLCCVVAWASVRVSERGFVIIENHSNQTVKNVYVIYDHLAQPKKVWIGSLLPNQRYQHQINFADMNEFRLGIEYDLAGKTQSDTVAGYVADYDKQCYVFEMK</sequence>
<gene>
    <name evidence="1" type="ORF">SAMN02746062_01739</name>
</gene>
<accession>A0A286EFF6</accession>
<evidence type="ECO:0000313" key="1">
    <source>
        <dbReference type="EMBL" id="SOD69564.1"/>
    </source>
</evidence>
<dbReference type="EMBL" id="OCNF01000016">
    <property type="protein sequence ID" value="SOD69564.1"/>
    <property type="molecule type" value="Genomic_DNA"/>
</dbReference>
<dbReference type="RefSeq" id="WP_097114728.1">
    <property type="nucleotide sequence ID" value="NZ_CP083931.1"/>
</dbReference>
<keyword evidence="2" id="KW-1185">Reference proteome</keyword>
<organism evidence="1 2">
    <name type="scientific">Alysiella filiformis DSM 16848</name>
    <dbReference type="NCBI Taxonomy" id="1120981"/>
    <lineage>
        <taxon>Bacteria</taxon>
        <taxon>Pseudomonadati</taxon>
        <taxon>Pseudomonadota</taxon>
        <taxon>Betaproteobacteria</taxon>
        <taxon>Neisseriales</taxon>
        <taxon>Neisseriaceae</taxon>
        <taxon>Alysiella</taxon>
    </lineage>
</organism>
<reference evidence="1 2" key="1">
    <citation type="submission" date="2017-09" db="EMBL/GenBank/DDBJ databases">
        <authorList>
            <person name="Ehlers B."/>
            <person name="Leendertz F.H."/>
        </authorList>
    </citation>
    <scope>NUCLEOTIDE SEQUENCE [LARGE SCALE GENOMIC DNA]</scope>
    <source>
        <strain evidence="1 2">DSM 16848</strain>
    </source>
</reference>
<name>A0A286EFF6_9NEIS</name>
<protein>
    <submittedName>
        <fullName evidence="1">Uncharacterized protein</fullName>
    </submittedName>
</protein>
<dbReference type="AlphaFoldDB" id="A0A286EFF6"/>
<proteinExistence type="predicted"/>